<dbReference type="RefSeq" id="WP_131499689.1">
    <property type="nucleotide sequence ID" value="NZ_SJKC01000007.1"/>
</dbReference>
<sequence>MLKSERWFSWGWLFVVVAVLAAGGYIWWSKQDHRERADAGRIVSAGPVEGGEETEVMTPAGKVTVRIGDRVSELPDGDDGLPNQLRAPRKGSFVGVSIDAEAGALTVLRTNTTTEIKLPEFTLVVEGHRYSLNALRPARVNSTTTMSGARSGYLAVAGTTGTAQLEVVHDGERGLFGIWGGATDPGRFASLRAQAFPVAEASCGIPKVSVAFALSDLERSCSVGAVRTQYVAGLGWSAPGTDWLAVRVRLSVPVVHAGKSNHWDTYEPTGQPAIAYTFGQEKKPAVSTFGTGSTPILFAPVTEHSTTTLGIGLRYDAKKDGFSSRISGPGTIKLTSTWTIPI</sequence>
<organism evidence="2 3">
    <name type="scientific">Kribbella speibonae</name>
    <dbReference type="NCBI Taxonomy" id="1572660"/>
    <lineage>
        <taxon>Bacteria</taxon>
        <taxon>Bacillati</taxon>
        <taxon>Actinomycetota</taxon>
        <taxon>Actinomycetes</taxon>
        <taxon>Propionibacteriales</taxon>
        <taxon>Kribbellaceae</taxon>
        <taxon>Kribbella</taxon>
    </lineage>
</organism>
<dbReference type="Proteomes" id="UP000294225">
    <property type="component" value="Unassembled WGS sequence"/>
</dbReference>
<protein>
    <submittedName>
        <fullName evidence="2">Uncharacterized protein</fullName>
    </submittedName>
</protein>
<feature type="transmembrane region" description="Helical" evidence="1">
    <location>
        <begin position="7"/>
        <end position="28"/>
    </location>
</feature>
<evidence type="ECO:0000256" key="1">
    <source>
        <dbReference type="SAM" id="Phobius"/>
    </source>
</evidence>
<name>A0A4R0IFQ5_9ACTN</name>
<evidence type="ECO:0000313" key="3">
    <source>
        <dbReference type="Proteomes" id="UP000294225"/>
    </source>
</evidence>
<reference evidence="2 3" key="1">
    <citation type="submission" date="2019-02" db="EMBL/GenBank/DDBJ databases">
        <title>Kribbella capetownensis sp. nov. and Kribbella speibonae sp. nov., isolated from soil.</title>
        <authorList>
            <person name="Curtis S.M."/>
            <person name="Norton I."/>
            <person name="Everest G.J."/>
            <person name="Meyers P.R."/>
        </authorList>
    </citation>
    <scope>NUCLEOTIDE SEQUENCE [LARGE SCALE GENOMIC DNA]</scope>
    <source>
        <strain evidence="2 3">YM55</strain>
    </source>
</reference>
<dbReference type="AlphaFoldDB" id="A0A4R0IFQ5"/>
<accession>A0A4R0IFQ5</accession>
<gene>
    <name evidence="2" type="ORF">E0H92_37865</name>
</gene>
<proteinExistence type="predicted"/>
<comment type="caution">
    <text evidence="2">The sequence shown here is derived from an EMBL/GenBank/DDBJ whole genome shotgun (WGS) entry which is preliminary data.</text>
</comment>
<keyword evidence="1" id="KW-1133">Transmembrane helix</keyword>
<evidence type="ECO:0000313" key="2">
    <source>
        <dbReference type="EMBL" id="TCC30874.1"/>
    </source>
</evidence>
<dbReference type="EMBL" id="SJKC01000007">
    <property type="protein sequence ID" value="TCC30874.1"/>
    <property type="molecule type" value="Genomic_DNA"/>
</dbReference>
<keyword evidence="1" id="KW-0812">Transmembrane</keyword>
<keyword evidence="1" id="KW-0472">Membrane</keyword>